<evidence type="ECO:0000256" key="5">
    <source>
        <dbReference type="SAM" id="Phobius"/>
    </source>
</evidence>
<accession>W2TDY4</accession>
<evidence type="ECO:0000313" key="8">
    <source>
        <dbReference type="Proteomes" id="UP000053676"/>
    </source>
</evidence>
<evidence type="ECO:0000256" key="2">
    <source>
        <dbReference type="ARBA" id="ARBA00022692"/>
    </source>
</evidence>
<dbReference type="GO" id="GO:0016020">
    <property type="term" value="C:membrane"/>
    <property type="evidence" value="ECO:0007669"/>
    <property type="project" value="UniProtKB-SubCell"/>
</dbReference>
<keyword evidence="3 5" id="KW-1133">Transmembrane helix</keyword>
<evidence type="ECO:0000256" key="1">
    <source>
        <dbReference type="ARBA" id="ARBA00004370"/>
    </source>
</evidence>
<evidence type="ECO:0000313" key="7">
    <source>
        <dbReference type="EMBL" id="ETN79784.1"/>
    </source>
</evidence>
<feature type="transmembrane region" description="Helical" evidence="5">
    <location>
        <begin position="6"/>
        <end position="25"/>
    </location>
</feature>
<protein>
    <recommendedName>
        <fullName evidence="6">Amino acid transporter transmembrane domain-containing protein</fullName>
    </recommendedName>
</protein>
<dbReference type="Pfam" id="PF01490">
    <property type="entry name" value="Aa_trans"/>
    <property type="match status" value="1"/>
</dbReference>
<reference evidence="8" key="1">
    <citation type="journal article" date="2014" name="Nat. Genet.">
        <title>Genome of the human hookworm Necator americanus.</title>
        <authorList>
            <person name="Tang Y.T."/>
            <person name="Gao X."/>
            <person name="Rosa B.A."/>
            <person name="Abubucker S."/>
            <person name="Hallsworth-Pepin K."/>
            <person name="Martin J."/>
            <person name="Tyagi R."/>
            <person name="Heizer E."/>
            <person name="Zhang X."/>
            <person name="Bhonagiri-Palsikar V."/>
            <person name="Minx P."/>
            <person name="Warren W.C."/>
            <person name="Wang Q."/>
            <person name="Zhan B."/>
            <person name="Hotez P.J."/>
            <person name="Sternberg P.W."/>
            <person name="Dougall A."/>
            <person name="Gaze S.T."/>
            <person name="Mulvenna J."/>
            <person name="Sotillo J."/>
            <person name="Ranganathan S."/>
            <person name="Rabelo E.M."/>
            <person name="Wilson R.K."/>
            <person name="Felgner P.L."/>
            <person name="Bethony J."/>
            <person name="Hawdon J.M."/>
            <person name="Gasser R.B."/>
            <person name="Loukas A."/>
            <person name="Mitreva M."/>
        </authorList>
    </citation>
    <scope>NUCLEOTIDE SEQUENCE [LARGE SCALE GENOMIC DNA]</scope>
</reference>
<dbReference type="EMBL" id="KI659348">
    <property type="protein sequence ID" value="ETN79784.1"/>
    <property type="molecule type" value="Genomic_DNA"/>
</dbReference>
<keyword evidence="8" id="KW-1185">Reference proteome</keyword>
<keyword evidence="4 5" id="KW-0472">Membrane</keyword>
<name>W2TDY4_NECAM</name>
<feature type="domain" description="Amino acid transporter transmembrane" evidence="6">
    <location>
        <begin position="1"/>
        <end position="72"/>
    </location>
</feature>
<feature type="non-terminal residue" evidence="7">
    <location>
        <position position="1"/>
    </location>
</feature>
<gene>
    <name evidence="7" type="ORF">NECAME_18071</name>
</gene>
<feature type="transmembrane region" description="Helical" evidence="5">
    <location>
        <begin position="56"/>
        <end position="74"/>
    </location>
</feature>
<dbReference type="Proteomes" id="UP000053676">
    <property type="component" value="Unassembled WGS sequence"/>
</dbReference>
<dbReference type="InterPro" id="IPR013057">
    <property type="entry name" value="AA_transpt_TM"/>
</dbReference>
<dbReference type="STRING" id="51031.W2TDY4"/>
<proteinExistence type="predicted"/>
<sequence length="90" mass="9878">AGLVLGLAIMLAMAFLCFYTAYLVIQSPVGMEKTDSIVLEFADICRVFLGKIGEMIALVFSITILIGAVLAYWSHVDLHDFFLWCSSEPG</sequence>
<organism evidence="7 8">
    <name type="scientific">Necator americanus</name>
    <name type="common">Human hookworm</name>
    <dbReference type="NCBI Taxonomy" id="51031"/>
    <lineage>
        <taxon>Eukaryota</taxon>
        <taxon>Metazoa</taxon>
        <taxon>Ecdysozoa</taxon>
        <taxon>Nematoda</taxon>
        <taxon>Chromadorea</taxon>
        <taxon>Rhabditida</taxon>
        <taxon>Rhabditina</taxon>
        <taxon>Rhabditomorpha</taxon>
        <taxon>Strongyloidea</taxon>
        <taxon>Ancylostomatidae</taxon>
        <taxon>Bunostominae</taxon>
        <taxon>Necator</taxon>
    </lineage>
</organism>
<dbReference type="AlphaFoldDB" id="W2TDY4"/>
<dbReference type="OrthoDB" id="294730at2759"/>
<comment type="subcellular location">
    <subcellularLocation>
        <location evidence="1">Membrane</location>
    </subcellularLocation>
</comment>
<keyword evidence="2 5" id="KW-0812">Transmembrane</keyword>
<evidence type="ECO:0000259" key="6">
    <source>
        <dbReference type="Pfam" id="PF01490"/>
    </source>
</evidence>
<evidence type="ECO:0000256" key="3">
    <source>
        <dbReference type="ARBA" id="ARBA00022989"/>
    </source>
</evidence>
<evidence type="ECO:0000256" key="4">
    <source>
        <dbReference type="ARBA" id="ARBA00023136"/>
    </source>
</evidence>
<dbReference type="KEGG" id="nai:NECAME_18071"/>